<dbReference type="STRING" id="1348853.LK12_19235"/>
<proteinExistence type="predicted"/>
<dbReference type="Proteomes" id="UP000031057">
    <property type="component" value="Unassembled WGS sequence"/>
</dbReference>
<evidence type="ECO:0000313" key="2">
    <source>
        <dbReference type="EMBL" id="KHK90018.1"/>
    </source>
</evidence>
<evidence type="ECO:0000259" key="1">
    <source>
        <dbReference type="Pfam" id="PF00685"/>
    </source>
</evidence>
<comment type="caution">
    <text evidence="2">The sequence shown here is derived from an EMBL/GenBank/DDBJ whole genome shotgun (WGS) entry which is preliminary data.</text>
</comment>
<dbReference type="Gene3D" id="3.40.50.300">
    <property type="entry name" value="P-loop containing nucleotide triphosphate hydrolases"/>
    <property type="match status" value="1"/>
</dbReference>
<reference evidence="2 3" key="1">
    <citation type="submission" date="2014-10" db="EMBL/GenBank/DDBJ databases">
        <title>Genome sequence of Novosphingobium malaysiense MUSC 273(T).</title>
        <authorList>
            <person name="Lee L.-H."/>
        </authorList>
    </citation>
    <scope>NUCLEOTIDE SEQUENCE [LARGE SCALE GENOMIC DNA]</scope>
    <source>
        <strain evidence="2 3">MUSC 273</strain>
    </source>
</reference>
<name>A0A0B1ZLF6_9SPHN</name>
<dbReference type="Pfam" id="PF00685">
    <property type="entry name" value="Sulfotransfer_1"/>
    <property type="match status" value="1"/>
</dbReference>
<keyword evidence="3" id="KW-1185">Reference proteome</keyword>
<dbReference type="SUPFAM" id="SSF52540">
    <property type="entry name" value="P-loop containing nucleoside triphosphate hydrolases"/>
    <property type="match status" value="1"/>
</dbReference>
<gene>
    <name evidence="2" type="ORF">LK12_19235</name>
</gene>
<dbReference type="OrthoDB" id="570215at2"/>
<dbReference type="EMBL" id="JTDI01000006">
    <property type="protein sequence ID" value="KHK90018.1"/>
    <property type="molecule type" value="Genomic_DNA"/>
</dbReference>
<protein>
    <recommendedName>
        <fullName evidence="1">Sulfotransferase domain-containing protein</fullName>
    </recommendedName>
</protein>
<sequence>MSFISKLQWDLERFGLTPRQVAHNIVHSRELPAPFMLNSIPKSGTHLLERIFSLHPDVRRKLVRKLFHKNLDRYGGFERQANSLRGGQYLLCHLPWDLGIGRALDGKGMKSVLIVRDPRAIFASEAHYIIRNEHHEHHHMVPSGKFEDALDFCLAYRQANEDPTYIDTALRFKGWLSHPGTIITKYETLVAGTRDARIAEIGRLFGHFGLRYDDRLLEAILDRSVFSTSLTFRKADPYSWKRELPQGWAEKITTLMPTFRDFGYEV</sequence>
<dbReference type="RefSeq" id="WP_039287688.1">
    <property type="nucleotide sequence ID" value="NZ_JTDI01000006.1"/>
</dbReference>
<feature type="domain" description="Sulfotransferase" evidence="1">
    <location>
        <begin position="35"/>
        <end position="225"/>
    </location>
</feature>
<dbReference type="InterPro" id="IPR027417">
    <property type="entry name" value="P-loop_NTPase"/>
</dbReference>
<accession>A0A0B1ZLF6</accession>
<dbReference type="InterPro" id="IPR000863">
    <property type="entry name" value="Sulfotransferase_dom"/>
</dbReference>
<evidence type="ECO:0000313" key="3">
    <source>
        <dbReference type="Proteomes" id="UP000031057"/>
    </source>
</evidence>
<organism evidence="2 3">
    <name type="scientific">Novosphingobium malaysiense</name>
    <dbReference type="NCBI Taxonomy" id="1348853"/>
    <lineage>
        <taxon>Bacteria</taxon>
        <taxon>Pseudomonadati</taxon>
        <taxon>Pseudomonadota</taxon>
        <taxon>Alphaproteobacteria</taxon>
        <taxon>Sphingomonadales</taxon>
        <taxon>Sphingomonadaceae</taxon>
        <taxon>Novosphingobium</taxon>
    </lineage>
</organism>
<dbReference type="GO" id="GO:0008146">
    <property type="term" value="F:sulfotransferase activity"/>
    <property type="evidence" value="ECO:0007669"/>
    <property type="project" value="InterPro"/>
</dbReference>
<dbReference type="AlphaFoldDB" id="A0A0B1ZLF6"/>